<dbReference type="Proteomes" id="UP000177838">
    <property type="component" value="Unassembled WGS sequence"/>
</dbReference>
<dbReference type="SUPFAM" id="SSF53756">
    <property type="entry name" value="UDP-Glycosyltransferase/glycogen phosphorylase"/>
    <property type="match status" value="1"/>
</dbReference>
<reference evidence="2 3" key="1">
    <citation type="journal article" date="2016" name="Nat. Commun.">
        <title>Thousands of microbial genomes shed light on interconnected biogeochemical processes in an aquifer system.</title>
        <authorList>
            <person name="Anantharaman K."/>
            <person name="Brown C.T."/>
            <person name="Hug L.A."/>
            <person name="Sharon I."/>
            <person name="Castelle C.J."/>
            <person name="Probst A.J."/>
            <person name="Thomas B.C."/>
            <person name="Singh A."/>
            <person name="Wilkins M.J."/>
            <person name="Karaoz U."/>
            <person name="Brodie E.L."/>
            <person name="Williams K.H."/>
            <person name="Hubbard S.S."/>
            <person name="Banfield J.F."/>
        </authorList>
    </citation>
    <scope>NUCLEOTIDE SEQUENCE [LARGE SCALE GENOMIC DNA]</scope>
</reference>
<dbReference type="Gene3D" id="3.40.50.2000">
    <property type="entry name" value="Glycogen Phosphorylase B"/>
    <property type="match status" value="1"/>
</dbReference>
<dbReference type="EMBL" id="MHTK01000006">
    <property type="protein sequence ID" value="OHA59653.1"/>
    <property type="molecule type" value="Genomic_DNA"/>
</dbReference>
<gene>
    <name evidence="2" type="ORF">A2589_02230</name>
</gene>
<dbReference type="AlphaFoldDB" id="A0A1G2QH10"/>
<name>A0A1G2QH10_9BACT</name>
<comment type="caution">
    <text evidence="2">The sequence shown here is derived from an EMBL/GenBank/DDBJ whole genome shotgun (WGS) entry which is preliminary data.</text>
</comment>
<dbReference type="PANTHER" id="PTHR45947:SF3">
    <property type="entry name" value="SULFOQUINOVOSYL TRANSFERASE SQD2"/>
    <property type="match status" value="1"/>
</dbReference>
<feature type="domain" description="Glycosyl transferase family 1" evidence="1">
    <location>
        <begin position="188"/>
        <end position="344"/>
    </location>
</feature>
<evidence type="ECO:0000313" key="3">
    <source>
        <dbReference type="Proteomes" id="UP000177838"/>
    </source>
</evidence>
<dbReference type="GO" id="GO:0016757">
    <property type="term" value="F:glycosyltransferase activity"/>
    <property type="evidence" value="ECO:0007669"/>
    <property type="project" value="InterPro"/>
</dbReference>
<proteinExistence type="predicted"/>
<evidence type="ECO:0000259" key="1">
    <source>
        <dbReference type="Pfam" id="PF00534"/>
    </source>
</evidence>
<dbReference type="STRING" id="1802439.A2589_02230"/>
<dbReference type="PANTHER" id="PTHR45947">
    <property type="entry name" value="SULFOQUINOVOSYL TRANSFERASE SQD2"/>
    <property type="match status" value="1"/>
</dbReference>
<sequence length="368" mass="42197">MKFIFIAPRFHTNFYYPVKTLLDHGHSVDFLVLYKGVSESHDLVKPISLDYAPVFRWWSKWRRKEGRGIIKSQYELRYGFPSPWRLVTGIIKIKPDVLLVKDITTVYSLMALGIGFLLGKKMIVMTQIPKHRRQRRSGSVKWLWRLFGSYAITPVLGEEKFPNDNHNLIYLPFVAPTESSGRLGLGSSEKIVILGVGKFQARKNQLLLLQVVKQLKSDFSLKLWLVGQDDEDDYLSKINTYVKDHSLGDVVEIFRNVEWSEMAGFYKNSDIFVLPSFKEAAAYSLVEAMSYGLVVLSSNDNGTKCYVKEGVNGFIFDPLEPADLADKLKGVMIDKERLLNMKQKSLAVAKEEHSPIKFYQKVMEIINL</sequence>
<dbReference type="InterPro" id="IPR001296">
    <property type="entry name" value="Glyco_trans_1"/>
</dbReference>
<dbReference type="CDD" id="cd03801">
    <property type="entry name" value="GT4_PimA-like"/>
    <property type="match status" value="1"/>
</dbReference>
<organism evidence="2 3">
    <name type="scientific">Candidatus Vogelbacteria bacterium RIFOXYD1_FULL_46_19</name>
    <dbReference type="NCBI Taxonomy" id="1802439"/>
    <lineage>
        <taxon>Bacteria</taxon>
        <taxon>Candidatus Vogeliibacteriota</taxon>
    </lineage>
</organism>
<dbReference type="InterPro" id="IPR050194">
    <property type="entry name" value="Glycosyltransferase_grp1"/>
</dbReference>
<accession>A0A1G2QH10</accession>
<evidence type="ECO:0000313" key="2">
    <source>
        <dbReference type="EMBL" id="OHA59653.1"/>
    </source>
</evidence>
<protein>
    <recommendedName>
        <fullName evidence="1">Glycosyl transferase family 1 domain-containing protein</fullName>
    </recommendedName>
</protein>
<dbReference type="Pfam" id="PF00534">
    <property type="entry name" value="Glycos_transf_1"/>
    <property type="match status" value="1"/>
</dbReference>